<reference evidence="2 3" key="1">
    <citation type="submission" date="2016-10" db="EMBL/GenBank/DDBJ databases">
        <authorList>
            <person name="de Groot N.N."/>
        </authorList>
    </citation>
    <scope>NUCLEOTIDE SEQUENCE [LARGE SCALE GENOMIC DNA]</scope>
    <source>
        <strain evidence="2 3">DSM 17925</strain>
    </source>
</reference>
<dbReference type="STRING" id="364200.SAMN04488515_2071"/>
<dbReference type="EMBL" id="FOIZ01000001">
    <property type="protein sequence ID" value="SEW29249.1"/>
    <property type="molecule type" value="Genomic_DNA"/>
</dbReference>
<evidence type="ECO:0000313" key="3">
    <source>
        <dbReference type="Proteomes" id="UP000199167"/>
    </source>
</evidence>
<organism evidence="2 3">
    <name type="scientific">Cognatiyoonia koreensis</name>
    <dbReference type="NCBI Taxonomy" id="364200"/>
    <lineage>
        <taxon>Bacteria</taxon>
        <taxon>Pseudomonadati</taxon>
        <taxon>Pseudomonadota</taxon>
        <taxon>Alphaproteobacteria</taxon>
        <taxon>Rhodobacterales</taxon>
        <taxon>Paracoccaceae</taxon>
        <taxon>Cognatiyoonia</taxon>
    </lineage>
</organism>
<dbReference type="InterPro" id="IPR036938">
    <property type="entry name" value="PAP2/HPO_sf"/>
</dbReference>
<feature type="domain" description="Phosphatidic acid phosphatase type 2/haloperoxidase" evidence="1">
    <location>
        <begin position="115"/>
        <end position="190"/>
    </location>
</feature>
<name>A0A1I0QP75_9RHOB</name>
<dbReference type="InterPro" id="IPR000326">
    <property type="entry name" value="PAP2/HPO"/>
</dbReference>
<accession>A0A1I0QP75</accession>
<dbReference type="SUPFAM" id="SSF48317">
    <property type="entry name" value="Acid phosphatase/Vanadium-dependent haloperoxidase"/>
    <property type="match status" value="1"/>
</dbReference>
<keyword evidence="3" id="KW-1185">Reference proteome</keyword>
<gene>
    <name evidence="2" type="ORF">SAMN04488515_2071</name>
</gene>
<dbReference type="Pfam" id="PF01569">
    <property type="entry name" value="PAP2"/>
    <property type="match status" value="1"/>
</dbReference>
<evidence type="ECO:0000313" key="2">
    <source>
        <dbReference type="EMBL" id="SEW29249.1"/>
    </source>
</evidence>
<dbReference type="AlphaFoldDB" id="A0A1I0QP75"/>
<evidence type="ECO:0000259" key="1">
    <source>
        <dbReference type="Pfam" id="PF01569"/>
    </source>
</evidence>
<proteinExistence type="predicted"/>
<protein>
    <submittedName>
        <fullName evidence="2">PAP2 superfamily protein</fullName>
    </submittedName>
</protein>
<sequence>MRQTCICLVASFKHSGHDCNDQPERSGLRIRNAKARPYVFKQLMSVLSLGFALLATQSRANDRLVEVGDFFHQYAQIAAIGYTHMNHGIEGSVGCLAGSIANNEATLFLKKKFNQRRPNGGGHGMPSGHTSRVASSFGCMLGQEGWTTPTLAFGAATLITAYSRVEGDYHTPKQVFVGAVLGTTFGYLGTQHLYVAPNEIQMTIPLGGHVATGPEVSANARKSLIAFANNR</sequence>
<dbReference type="Proteomes" id="UP000199167">
    <property type="component" value="Unassembled WGS sequence"/>
</dbReference>
<dbReference type="Gene3D" id="1.20.144.10">
    <property type="entry name" value="Phosphatidic acid phosphatase type 2/haloperoxidase"/>
    <property type="match status" value="1"/>
</dbReference>